<keyword evidence="2" id="KW-1185">Reference proteome</keyword>
<name>A0A3P7LBG2_DIBLA</name>
<evidence type="ECO:0000313" key="1">
    <source>
        <dbReference type="EMBL" id="VDN14475.1"/>
    </source>
</evidence>
<evidence type="ECO:0000313" key="2">
    <source>
        <dbReference type="Proteomes" id="UP000281553"/>
    </source>
</evidence>
<dbReference type="AlphaFoldDB" id="A0A3P7LBG2"/>
<gene>
    <name evidence="1" type="ORF">DILT_LOCUS10306</name>
</gene>
<organism evidence="1 2">
    <name type="scientific">Dibothriocephalus latus</name>
    <name type="common">Fish tapeworm</name>
    <name type="synonym">Diphyllobothrium latum</name>
    <dbReference type="NCBI Taxonomy" id="60516"/>
    <lineage>
        <taxon>Eukaryota</taxon>
        <taxon>Metazoa</taxon>
        <taxon>Spiralia</taxon>
        <taxon>Lophotrochozoa</taxon>
        <taxon>Platyhelminthes</taxon>
        <taxon>Cestoda</taxon>
        <taxon>Eucestoda</taxon>
        <taxon>Diphyllobothriidea</taxon>
        <taxon>Diphyllobothriidae</taxon>
        <taxon>Dibothriocephalus</taxon>
    </lineage>
</organism>
<protein>
    <submittedName>
        <fullName evidence="1">Uncharacterized protein</fullName>
    </submittedName>
</protein>
<sequence>MRKDPSHPNGMRNISTTYLQFSPDGSDILANLGGDHIYLFSTTGRKNAFNCPVSPDVPDSLWSSGPSKSNSSAPSIVQKCVHSDGEAFRTFRSMRNRKYGYF</sequence>
<reference evidence="1 2" key="1">
    <citation type="submission" date="2018-11" db="EMBL/GenBank/DDBJ databases">
        <authorList>
            <consortium name="Pathogen Informatics"/>
        </authorList>
    </citation>
    <scope>NUCLEOTIDE SEQUENCE [LARGE SCALE GENOMIC DNA]</scope>
</reference>
<proteinExistence type="predicted"/>
<dbReference type="Proteomes" id="UP000281553">
    <property type="component" value="Unassembled WGS sequence"/>
</dbReference>
<accession>A0A3P7LBG2</accession>
<dbReference type="EMBL" id="UYRU01059380">
    <property type="protein sequence ID" value="VDN14475.1"/>
    <property type="molecule type" value="Genomic_DNA"/>
</dbReference>
<dbReference type="OrthoDB" id="4869960at2759"/>